<evidence type="ECO:0000256" key="4">
    <source>
        <dbReference type="SAM" id="Coils"/>
    </source>
</evidence>
<dbReference type="Gene3D" id="2.30.29.30">
    <property type="entry name" value="Pleckstrin-homology domain (PH domain)/Phosphotyrosine-binding domain (PTB)"/>
    <property type="match status" value="1"/>
</dbReference>
<evidence type="ECO:0000256" key="2">
    <source>
        <dbReference type="ARBA" id="ARBA00023043"/>
    </source>
</evidence>
<feature type="coiled-coil region" evidence="4">
    <location>
        <begin position="348"/>
        <end position="382"/>
    </location>
</feature>
<dbReference type="PROSITE" id="PS50003">
    <property type="entry name" value="PH_DOMAIN"/>
    <property type="match status" value="1"/>
</dbReference>
<dbReference type="InterPro" id="IPR011993">
    <property type="entry name" value="PH-like_dom_sf"/>
</dbReference>
<dbReference type="EMBL" id="JANTQA010000015">
    <property type="protein sequence ID" value="KAJ3448697.1"/>
    <property type="molecule type" value="Genomic_DNA"/>
</dbReference>
<dbReference type="InterPro" id="IPR036770">
    <property type="entry name" value="Ankyrin_rpt-contain_sf"/>
</dbReference>
<dbReference type="Proteomes" id="UP001146793">
    <property type="component" value="Unassembled WGS sequence"/>
</dbReference>
<evidence type="ECO:0000256" key="3">
    <source>
        <dbReference type="PROSITE-ProRule" id="PRU00023"/>
    </source>
</evidence>
<keyword evidence="4" id="KW-0175">Coiled coil</keyword>
<dbReference type="CDD" id="cd00821">
    <property type="entry name" value="PH"/>
    <property type="match status" value="1"/>
</dbReference>
<dbReference type="SUPFAM" id="SSF48403">
    <property type="entry name" value="Ankyrin repeat"/>
    <property type="match status" value="1"/>
</dbReference>
<reference evidence="6" key="1">
    <citation type="submission" date="2022-08" db="EMBL/GenBank/DDBJ databases">
        <title>Novel sulphate-reducing endosymbionts in the free-living metamonad Anaeramoeba.</title>
        <authorList>
            <person name="Jerlstrom-Hultqvist J."/>
            <person name="Cepicka I."/>
            <person name="Gallot-Lavallee L."/>
            <person name="Salas-Leiva D."/>
            <person name="Curtis B.A."/>
            <person name="Zahonova K."/>
            <person name="Pipaliya S."/>
            <person name="Dacks J."/>
            <person name="Roger A.J."/>
        </authorList>
    </citation>
    <scope>NUCLEOTIDE SEQUENCE</scope>
    <source>
        <strain evidence="6">Busselton2</strain>
    </source>
</reference>
<dbReference type="PANTHER" id="PTHR24173">
    <property type="entry name" value="ANKYRIN REPEAT CONTAINING"/>
    <property type="match status" value="1"/>
</dbReference>
<feature type="repeat" description="ANK" evidence="3">
    <location>
        <begin position="243"/>
        <end position="275"/>
    </location>
</feature>
<dbReference type="FunFam" id="2.30.29.30:FF:000286">
    <property type="entry name" value="PH-protein kinase domain containing protein"/>
    <property type="match status" value="1"/>
</dbReference>
<dbReference type="PROSITE" id="PS50088">
    <property type="entry name" value="ANK_REPEAT"/>
    <property type="match status" value="2"/>
</dbReference>
<feature type="repeat" description="ANK" evidence="3">
    <location>
        <begin position="210"/>
        <end position="242"/>
    </location>
</feature>
<dbReference type="SUPFAM" id="SSF50729">
    <property type="entry name" value="PH domain-like"/>
    <property type="match status" value="1"/>
</dbReference>
<dbReference type="SMART" id="SM00248">
    <property type="entry name" value="ANK"/>
    <property type="match status" value="4"/>
</dbReference>
<organism evidence="6 7">
    <name type="scientific">Anaeramoeba flamelloides</name>
    <dbReference type="NCBI Taxonomy" id="1746091"/>
    <lineage>
        <taxon>Eukaryota</taxon>
        <taxon>Metamonada</taxon>
        <taxon>Anaeramoebidae</taxon>
        <taxon>Anaeramoeba</taxon>
    </lineage>
</organism>
<sequence>MSEKQQEEITTQINRMGRAQRLTSGWLKKRGGKYHSWKKRHFIIVGKTVLYYTNPSDKTPLGVINISKHCVVRSLPSKKKEFRFELDARGKRTFLFVADSDNSRQTWIQNFEKAIQIQDFDGSGNLETWNYPTLHKKEGQKFVNYARKGNTEQVSMWLKKKVDANGLYINNQPGNKKPQTALYLACWNNHLKTVKELLICGASPHRPNEEGQQPLYIAASQGNNEIVELLLEYGAYINHQDKEGKTCLFGASENGKTETVKVLLDRGVDTSIVAKNNLTPLHLVSRGNHRQIGELLVETNIDARLTCSKFGNKTAQQIAEENGYSEMAEIIKYALYQQARNRQKMERTKRAFEKYQKISQEREKIQEKRIELEKKKNSFSKK</sequence>
<dbReference type="InterPro" id="IPR002110">
    <property type="entry name" value="Ankyrin_rpt"/>
</dbReference>
<evidence type="ECO:0000256" key="1">
    <source>
        <dbReference type="ARBA" id="ARBA00022737"/>
    </source>
</evidence>
<evidence type="ECO:0000313" key="6">
    <source>
        <dbReference type="EMBL" id="KAJ3448697.1"/>
    </source>
</evidence>
<comment type="caution">
    <text evidence="6">The sequence shown here is derived from an EMBL/GenBank/DDBJ whole genome shotgun (WGS) entry which is preliminary data.</text>
</comment>
<proteinExistence type="predicted"/>
<dbReference type="AlphaFoldDB" id="A0AAV8A7H9"/>
<evidence type="ECO:0000313" key="7">
    <source>
        <dbReference type="Proteomes" id="UP001146793"/>
    </source>
</evidence>
<evidence type="ECO:0000259" key="5">
    <source>
        <dbReference type="PROSITE" id="PS50003"/>
    </source>
</evidence>
<dbReference type="Gene3D" id="1.25.40.20">
    <property type="entry name" value="Ankyrin repeat-containing domain"/>
    <property type="match status" value="1"/>
</dbReference>
<name>A0AAV8A7H9_9EUKA</name>
<protein>
    <submittedName>
        <fullName evidence="6">Ankyrin repeat family a</fullName>
    </submittedName>
</protein>
<dbReference type="PANTHER" id="PTHR24173:SF74">
    <property type="entry name" value="ANKYRIN REPEAT DOMAIN-CONTAINING PROTEIN 16"/>
    <property type="match status" value="1"/>
</dbReference>
<dbReference type="PROSITE" id="PS50297">
    <property type="entry name" value="ANK_REP_REGION"/>
    <property type="match status" value="2"/>
</dbReference>
<gene>
    <name evidence="6" type="ORF">M0812_01179</name>
</gene>
<dbReference type="SMART" id="SM00233">
    <property type="entry name" value="PH"/>
    <property type="match status" value="1"/>
</dbReference>
<feature type="domain" description="PH" evidence="5">
    <location>
        <begin position="20"/>
        <end position="116"/>
    </location>
</feature>
<accession>A0AAV8A7H9</accession>
<dbReference type="Pfam" id="PF12796">
    <property type="entry name" value="Ank_2"/>
    <property type="match status" value="1"/>
</dbReference>
<dbReference type="Pfam" id="PF00169">
    <property type="entry name" value="PH"/>
    <property type="match status" value="1"/>
</dbReference>
<dbReference type="InterPro" id="IPR001849">
    <property type="entry name" value="PH_domain"/>
</dbReference>
<keyword evidence="2 3" id="KW-0040">ANK repeat</keyword>
<keyword evidence="1" id="KW-0677">Repeat</keyword>